<sequence>MKIELTADYVWALTHIADVFQKFGVKATGTFVTDRGLALRNTLERLFPNAVWLLCGWHISKNILARQKRAFETNEAWEGFLKQWHCLVHQETIASYEEQLTAMQREFANYPQVMRYVDRVEGAHAALKRWISSSTGYLNTVDNAVKLACDNQLAGIVQKHAKQRAVADMQFGPLFCQVIGKISEESLRQTHRHYTQRYIDGNCDDDRVACAKLLTSTIGHPCRHFMLGRTEPLAVDDFDQHWYLVQPDLLVEAANILPNIEDALNRLRNQYAIADNHNKRVLLHHILDVPTVTVQEPESVQARGRPSGSTRRNPSHFEHVENAENASQRRRCRNCKQVGHNSRTCANQTRTPPA</sequence>
<reference evidence="1" key="1">
    <citation type="submission" date="2023-10" db="EMBL/GenBank/DDBJ databases">
        <authorList>
            <person name="Rodriguez Cubillos JULIANA M."/>
            <person name="De Vega J."/>
        </authorList>
    </citation>
    <scope>NUCLEOTIDE SEQUENCE</scope>
</reference>
<dbReference type="EMBL" id="CASHSV030000191">
    <property type="protein sequence ID" value="CAJ2651961.1"/>
    <property type="molecule type" value="Genomic_DNA"/>
</dbReference>
<evidence type="ECO:0000313" key="1">
    <source>
        <dbReference type="EMBL" id="CAJ2651961.1"/>
    </source>
</evidence>
<dbReference type="Proteomes" id="UP001177021">
    <property type="component" value="Unassembled WGS sequence"/>
</dbReference>
<protein>
    <submittedName>
        <fullName evidence="1">Uncharacterized protein</fullName>
    </submittedName>
</protein>
<proteinExistence type="predicted"/>
<name>A0ACB0K6S4_TRIPR</name>
<accession>A0ACB0K6S4</accession>
<comment type="caution">
    <text evidence="1">The sequence shown here is derived from an EMBL/GenBank/DDBJ whole genome shotgun (WGS) entry which is preliminary data.</text>
</comment>
<organism evidence="1 2">
    <name type="scientific">Trifolium pratense</name>
    <name type="common">Red clover</name>
    <dbReference type="NCBI Taxonomy" id="57577"/>
    <lineage>
        <taxon>Eukaryota</taxon>
        <taxon>Viridiplantae</taxon>
        <taxon>Streptophyta</taxon>
        <taxon>Embryophyta</taxon>
        <taxon>Tracheophyta</taxon>
        <taxon>Spermatophyta</taxon>
        <taxon>Magnoliopsida</taxon>
        <taxon>eudicotyledons</taxon>
        <taxon>Gunneridae</taxon>
        <taxon>Pentapetalae</taxon>
        <taxon>rosids</taxon>
        <taxon>fabids</taxon>
        <taxon>Fabales</taxon>
        <taxon>Fabaceae</taxon>
        <taxon>Papilionoideae</taxon>
        <taxon>50 kb inversion clade</taxon>
        <taxon>NPAAA clade</taxon>
        <taxon>Hologalegina</taxon>
        <taxon>IRL clade</taxon>
        <taxon>Trifolieae</taxon>
        <taxon>Trifolium</taxon>
    </lineage>
</organism>
<evidence type="ECO:0000313" key="2">
    <source>
        <dbReference type="Proteomes" id="UP001177021"/>
    </source>
</evidence>
<keyword evidence="2" id="KW-1185">Reference proteome</keyword>
<gene>
    <name evidence="1" type="ORF">MILVUS5_LOCUS19513</name>
</gene>